<dbReference type="OrthoDB" id="614750at2"/>
<dbReference type="PROSITE" id="PS00136">
    <property type="entry name" value="SUBTILASE_ASP"/>
    <property type="match status" value="1"/>
</dbReference>
<dbReference type="PROSITE" id="PS00137">
    <property type="entry name" value="SUBTILASE_HIS"/>
    <property type="match status" value="1"/>
</dbReference>
<protein>
    <submittedName>
        <fullName evidence="13">Serine protease</fullName>
    </submittedName>
</protein>
<dbReference type="Pfam" id="PF00082">
    <property type="entry name" value="Peptidase_S8"/>
    <property type="match status" value="1"/>
</dbReference>
<dbReference type="GO" id="GO:0004252">
    <property type="term" value="F:serine-type endopeptidase activity"/>
    <property type="evidence" value="ECO:0007669"/>
    <property type="project" value="UniProtKB-UniRule"/>
</dbReference>
<evidence type="ECO:0000313" key="14">
    <source>
        <dbReference type="Proteomes" id="UP000295157"/>
    </source>
</evidence>
<dbReference type="Gene3D" id="3.40.50.200">
    <property type="entry name" value="Peptidase S8/S53 domain"/>
    <property type="match status" value="1"/>
</dbReference>
<feature type="chain" id="PRO_5038947878" evidence="10">
    <location>
        <begin position="36"/>
        <end position="1255"/>
    </location>
</feature>
<dbReference type="InterPro" id="IPR051048">
    <property type="entry name" value="Peptidase_S8/S53_subtilisin"/>
</dbReference>
<feature type="domain" description="Peptidase S8/S53" evidence="11">
    <location>
        <begin position="225"/>
        <end position="480"/>
    </location>
</feature>
<proteinExistence type="inferred from homology"/>
<dbReference type="EMBL" id="SMJZ01000010">
    <property type="protein sequence ID" value="TDC10349.1"/>
    <property type="molecule type" value="Genomic_DNA"/>
</dbReference>
<keyword evidence="4 7" id="KW-0378">Hydrolase</keyword>
<dbReference type="PANTHER" id="PTHR43399">
    <property type="entry name" value="SUBTILISIN-RELATED"/>
    <property type="match status" value="1"/>
</dbReference>
<feature type="active site" description="Charge relay system" evidence="6 7">
    <location>
        <position position="234"/>
    </location>
</feature>
<dbReference type="InterPro" id="IPR000209">
    <property type="entry name" value="Peptidase_S8/S53_dom"/>
</dbReference>
<feature type="signal peptide" evidence="10">
    <location>
        <begin position="1"/>
        <end position="35"/>
    </location>
</feature>
<dbReference type="PROSITE" id="PS00138">
    <property type="entry name" value="SUBTILASE_SER"/>
    <property type="match status" value="1"/>
</dbReference>
<comment type="caution">
    <text evidence="13">The sequence shown here is derived from an EMBL/GenBank/DDBJ whole genome shotgun (WGS) entry which is preliminary data.</text>
</comment>
<feature type="domain" description="PA" evidence="12">
    <location>
        <begin position="821"/>
        <end position="890"/>
    </location>
</feature>
<evidence type="ECO:0000313" key="13">
    <source>
        <dbReference type="EMBL" id="TDC10349.1"/>
    </source>
</evidence>
<dbReference type="InterPro" id="IPR022398">
    <property type="entry name" value="Peptidase_S8_His-AS"/>
</dbReference>
<evidence type="ECO:0000259" key="12">
    <source>
        <dbReference type="Pfam" id="PF02225"/>
    </source>
</evidence>
<dbReference type="InterPro" id="IPR015500">
    <property type="entry name" value="Peptidase_S8_subtilisin-rel"/>
</dbReference>
<sequence length="1255" mass="132128">MLHGLGRLRHGRRGTVMAATAAMTASLLSAPGAYATAAPPVEFTSDAASDEITLVTGDQVRVRAVDGEHRTVAVTPAPRADGSVPTFQVLETGGQLSVIPDDVASLVPERLDSALFNVTALAEQGYDDAIPLIFTYAGNAPKAAVPSVKQLRTLESIGGTGVSVAEPDAAAFGAELAKLAGPDARAAGPLAGVSKIWLDRRVKPVLERSVPQIGAPEAWAGGYDGSGTTVAVLDTGVDAAHPDLAGKVAGRRDFTGEDVTGDPHGHGTHVASTIAGAGTDGGTDGGAKGVAPGATLLNGRVLGGDGFGQLSWIIDGMEWAAGEQRAAIVNMSLGSSEAGGPLTAALSRLSEQYGTLFVVAAGNDGCDSCVGAPGDAPEALTVGAVDREDRLAGFSSRGPIVADQAVKPDVTAPGVDISAARPGGGHVAMSGTSMATPHVAGAAALLRQARPGVTGGELKSLLMATADPGRDIPVDAQGAGRIDVAAALKNPVAASAGSVGFGRLAPGEEKSLTVTYHNLGQEPAELDLSSGGAFAVEPARLTVPASGTAEAKVTLKADEPGLVREELTAAVAGGPPVRTLLTADVEKKRVELRVRGIARDGRPGRGGFTVLNLDQGTLVGRVLPGEPAQPCTDQKYGKGTCLLVEPGTYSVLGHIFTMPAGQDSTAKGTPLNESLLGDPEMTISEDTEVVLDARKAVEVKVETPDHRTKRNTGSAAALMWYRAGERGTALRGGTTISPGGQVEERLFVQPTKKVTKGTFVVSTRWRLTAPEITLTTLGLELDPQYVNPVQFSDFATEYPRLDGTRLLMAVDVGRGSPGEIKARDLRGKLAVIRRTPGVPVSTQSNAAAAAGAKMVAVYSDQPGHDVTTGGNGVKLVVPTVRLTQEQGLKLVERLRRLPVPIVAKGVVASPYAYHLFLREKGGVRDKLRYVVRARSLARIDTDFHTQLADDVMVNEARFVFQPWDTSSISTNHPMAKAPRTRTEYVTPGPDLRWSTSAGVPERHYNTMWPHPDTPRISLSSPDLRPYEAGERVGRSVFKQPLLPGVNPRNPVRREGDKLLVSMQGFVDAAGNYGDTYTSKFEHGMKTDFRLYQGDTLLWQTNYLPSGSGTLSPEKSEYRIEYDLANEAGWAKLSTRTKGVWTFGSERAAEATVIPLLLATFDAPVDLRNRARSRKLELSLRHQEGAEQSAIKDVSLEVSYDDGATWKPARLRDKGKRRYETTLGRSPSGFVSLRLNASDVNGNTLAQEVIRAYATR</sequence>
<dbReference type="Gene3D" id="3.50.30.30">
    <property type="match status" value="1"/>
</dbReference>
<feature type="active site" description="Charge relay system" evidence="6 7">
    <location>
        <position position="433"/>
    </location>
</feature>
<keyword evidence="3 10" id="KW-0732">Signal</keyword>
<dbReference type="GO" id="GO:0006508">
    <property type="term" value="P:proteolysis"/>
    <property type="evidence" value="ECO:0007669"/>
    <property type="project" value="UniProtKB-KW"/>
</dbReference>
<gene>
    <name evidence="13" type="ORF">E1267_04820</name>
</gene>
<evidence type="ECO:0000259" key="11">
    <source>
        <dbReference type="Pfam" id="PF00082"/>
    </source>
</evidence>
<dbReference type="InterPro" id="IPR023828">
    <property type="entry name" value="Peptidase_S8_Ser-AS"/>
</dbReference>
<feature type="region of interest" description="Disordered" evidence="9">
    <location>
        <begin position="970"/>
        <end position="996"/>
    </location>
</feature>
<keyword evidence="5 7" id="KW-0720">Serine protease</keyword>
<keyword evidence="14" id="KW-1185">Reference proteome</keyword>
<dbReference type="InterPro" id="IPR036852">
    <property type="entry name" value="Peptidase_S8/S53_dom_sf"/>
</dbReference>
<evidence type="ECO:0000256" key="7">
    <source>
        <dbReference type="PROSITE-ProRule" id="PRU01240"/>
    </source>
</evidence>
<evidence type="ECO:0000256" key="5">
    <source>
        <dbReference type="ARBA" id="ARBA00022825"/>
    </source>
</evidence>
<dbReference type="PANTHER" id="PTHR43399:SF4">
    <property type="entry name" value="CELL WALL-ASSOCIATED PROTEASE"/>
    <property type="match status" value="1"/>
</dbReference>
<evidence type="ECO:0000256" key="2">
    <source>
        <dbReference type="ARBA" id="ARBA00022670"/>
    </source>
</evidence>
<name>A0A4R4NMC6_9ACTN</name>
<evidence type="ECO:0000256" key="3">
    <source>
        <dbReference type="ARBA" id="ARBA00022729"/>
    </source>
</evidence>
<dbReference type="InterPro" id="IPR013783">
    <property type="entry name" value="Ig-like_fold"/>
</dbReference>
<dbReference type="Proteomes" id="UP000295157">
    <property type="component" value="Unassembled WGS sequence"/>
</dbReference>
<accession>A0A4R4NMC6</accession>
<dbReference type="GO" id="GO:0005975">
    <property type="term" value="P:carbohydrate metabolic process"/>
    <property type="evidence" value="ECO:0007669"/>
    <property type="project" value="UniProtKB-ARBA"/>
</dbReference>
<evidence type="ECO:0000256" key="8">
    <source>
        <dbReference type="RuleBase" id="RU003355"/>
    </source>
</evidence>
<evidence type="ECO:0000256" key="9">
    <source>
        <dbReference type="SAM" id="MobiDB-lite"/>
    </source>
</evidence>
<reference evidence="13 14" key="1">
    <citation type="submission" date="2019-02" db="EMBL/GenBank/DDBJ databases">
        <title>Draft genome sequences of novel Actinobacteria.</title>
        <authorList>
            <person name="Sahin N."/>
            <person name="Ay H."/>
            <person name="Saygin H."/>
        </authorList>
    </citation>
    <scope>NUCLEOTIDE SEQUENCE [LARGE SCALE GENOMIC DNA]</scope>
    <source>
        <strain evidence="13 14">KC201</strain>
    </source>
</reference>
<organism evidence="13 14">
    <name type="scientific">Nonomuraea longispora</name>
    <dbReference type="NCBI Taxonomy" id="1848320"/>
    <lineage>
        <taxon>Bacteria</taxon>
        <taxon>Bacillati</taxon>
        <taxon>Actinomycetota</taxon>
        <taxon>Actinomycetes</taxon>
        <taxon>Streptosporangiales</taxon>
        <taxon>Streptosporangiaceae</taxon>
        <taxon>Nonomuraea</taxon>
    </lineage>
</organism>
<dbReference type="Gene3D" id="2.60.40.10">
    <property type="entry name" value="Immunoglobulins"/>
    <property type="match status" value="1"/>
</dbReference>
<keyword evidence="2 7" id="KW-0645">Protease</keyword>
<dbReference type="PROSITE" id="PS51892">
    <property type="entry name" value="SUBTILASE"/>
    <property type="match status" value="1"/>
</dbReference>
<comment type="similarity">
    <text evidence="1 7 8">Belongs to the peptidase S8 family.</text>
</comment>
<dbReference type="InterPro" id="IPR003137">
    <property type="entry name" value="PA_domain"/>
</dbReference>
<dbReference type="Pfam" id="PF02225">
    <property type="entry name" value="PA"/>
    <property type="match status" value="1"/>
</dbReference>
<evidence type="ECO:0000256" key="6">
    <source>
        <dbReference type="PIRSR" id="PIRSR615500-1"/>
    </source>
</evidence>
<dbReference type="PRINTS" id="PR00723">
    <property type="entry name" value="SUBTILISIN"/>
</dbReference>
<dbReference type="SUPFAM" id="SSF52743">
    <property type="entry name" value="Subtilisin-like"/>
    <property type="match status" value="1"/>
</dbReference>
<evidence type="ECO:0000256" key="10">
    <source>
        <dbReference type="SAM" id="SignalP"/>
    </source>
</evidence>
<evidence type="ECO:0000256" key="1">
    <source>
        <dbReference type="ARBA" id="ARBA00011073"/>
    </source>
</evidence>
<dbReference type="AlphaFoldDB" id="A0A4R4NMC6"/>
<feature type="active site" description="Charge relay system" evidence="6 7">
    <location>
        <position position="266"/>
    </location>
</feature>
<evidence type="ECO:0000256" key="4">
    <source>
        <dbReference type="ARBA" id="ARBA00022801"/>
    </source>
</evidence>
<dbReference type="InterPro" id="IPR023827">
    <property type="entry name" value="Peptidase_S8_Asp-AS"/>
</dbReference>